<dbReference type="PROSITE" id="PS00217">
    <property type="entry name" value="SUGAR_TRANSPORT_2"/>
    <property type="match status" value="1"/>
</dbReference>
<keyword evidence="9" id="KW-1185">Reference proteome</keyword>
<feature type="transmembrane region" description="Helical" evidence="6">
    <location>
        <begin position="356"/>
        <end position="376"/>
    </location>
</feature>
<dbReference type="PROSITE" id="PS50850">
    <property type="entry name" value="MFS"/>
    <property type="match status" value="1"/>
</dbReference>
<evidence type="ECO:0000256" key="4">
    <source>
        <dbReference type="ARBA" id="ARBA00023136"/>
    </source>
</evidence>
<dbReference type="InterPro" id="IPR011701">
    <property type="entry name" value="MFS"/>
</dbReference>
<feature type="transmembrane region" description="Helical" evidence="6">
    <location>
        <begin position="156"/>
        <end position="178"/>
    </location>
</feature>
<evidence type="ECO:0000256" key="3">
    <source>
        <dbReference type="ARBA" id="ARBA00022989"/>
    </source>
</evidence>
<sequence>MSESMGEGTFDVARESGGMGGQARLLRKHWHIIFAATAGWALDAFDFTILLFLIPHLGKIFQVGLPAMALVVTATGFAKIAGTIGWGFLADRYGRRIAFMAAVLWFSCASGLSGLAWSYASFMAMRILFGMGFGGEWTASVSLLMETVPEKIRPLASGIMVAGYEFGYMLAALAFHFLFPVLGWRWMFFLGIAPALLTLFLRRNVRESADWQAQQARKRAGHVSRSFVFNPAVAQAWAFSAGVNFMLWAVQVLYPTFLLTVHHLSSGAIFPFIIAYSVGSVIGKPLSGYVASRIGERGTIVIFLSIVVPTTALYTLVADHFLMGVGAFCMGMFANGLFGILPLYQARRFPVEARATGIGISYAMTSISVIAPYVIALVTPALGLKLGMASFIAGGALIVIAISLFDASRWMPVEPDAERDDAPGSMTERTGNEFTATGVRA</sequence>
<dbReference type="SUPFAM" id="SSF103473">
    <property type="entry name" value="MFS general substrate transporter"/>
    <property type="match status" value="1"/>
</dbReference>
<accession>A0ABT3ZKI2</accession>
<reference evidence="8" key="1">
    <citation type="submission" date="2022-11" db="EMBL/GenBank/DDBJ databases">
        <title>Robbsia betulipollinis sp. nov., isolated from pollen of birch (Betula pendula).</title>
        <authorList>
            <person name="Shi H."/>
            <person name="Ambika Manirajan B."/>
            <person name="Ratering S."/>
            <person name="Geissler-Plaum R."/>
            <person name="Schnell S."/>
        </authorList>
    </citation>
    <scope>NUCLEOTIDE SEQUENCE</scope>
    <source>
        <strain evidence="8">Bb-Pol-6</strain>
    </source>
</reference>
<dbReference type="PANTHER" id="PTHR23508">
    <property type="entry name" value="CARBOXYLIC ACID TRANSPORTER PROTEIN HOMOLOG"/>
    <property type="match status" value="1"/>
</dbReference>
<evidence type="ECO:0000259" key="7">
    <source>
        <dbReference type="PROSITE" id="PS50850"/>
    </source>
</evidence>
<keyword evidence="2 6" id="KW-0812">Transmembrane</keyword>
<comment type="subcellular location">
    <subcellularLocation>
        <location evidence="1">Membrane</location>
        <topology evidence="1">Multi-pass membrane protein</topology>
    </subcellularLocation>
</comment>
<dbReference type="Proteomes" id="UP001082899">
    <property type="component" value="Unassembled WGS sequence"/>
</dbReference>
<evidence type="ECO:0000256" key="1">
    <source>
        <dbReference type="ARBA" id="ARBA00004141"/>
    </source>
</evidence>
<protein>
    <submittedName>
        <fullName evidence="8">MFS transporter</fullName>
    </submittedName>
</protein>
<feature type="transmembrane region" description="Helical" evidence="6">
    <location>
        <begin position="97"/>
        <end position="117"/>
    </location>
</feature>
<comment type="caution">
    <text evidence="8">The sequence shown here is derived from an EMBL/GenBank/DDBJ whole genome shotgun (WGS) entry which is preliminary data.</text>
</comment>
<name>A0ABT3ZKI2_9BURK</name>
<organism evidence="8 9">
    <name type="scientific">Robbsia betulipollinis</name>
    <dbReference type="NCBI Taxonomy" id="2981849"/>
    <lineage>
        <taxon>Bacteria</taxon>
        <taxon>Pseudomonadati</taxon>
        <taxon>Pseudomonadota</taxon>
        <taxon>Betaproteobacteria</taxon>
        <taxon>Burkholderiales</taxon>
        <taxon>Burkholderiaceae</taxon>
        <taxon>Robbsia</taxon>
    </lineage>
</organism>
<keyword evidence="4 6" id="KW-0472">Membrane</keyword>
<feature type="transmembrane region" description="Helical" evidence="6">
    <location>
        <begin position="32"/>
        <end position="55"/>
    </location>
</feature>
<feature type="transmembrane region" description="Helical" evidence="6">
    <location>
        <begin position="123"/>
        <end position="144"/>
    </location>
</feature>
<dbReference type="EMBL" id="JAPMXC010000001">
    <property type="protein sequence ID" value="MCY0387031.1"/>
    <property type="molecule type" value="Genomic_DNA"/>
</dbReference>
<dbReference type="InterPro" id="IPR005829">
    <property type="entry name" value="Sugar_transporter_CS"/>
</dbReference>
<evidence type="ECO:0000256" key="5">
    <source>
        <dbReference type="SAM" id="MobiDB-lite"/>
    </source>
</evidence>
<dbReference type="PANTHER" id="PTHR23508:SF10">
    <property type="entry name" value="CARBOXYLIC ACID TRANSPORTER PROTEIN HOMOLOG"/>
    <property type="match status" value="1"/>
</dbReference>
<feature type="domain" description="Major facilitator superfamily (MFS) profile" evidence="7">
    <location>
        <begin position="32"/>
        <end position="411"/>
    </location>
</feature>
<evidence type="ECO:0000256" key="6">
    <source>
        <dbReference type="SAM" id="Phobius"/>
    </source>
</evidence>
<evidence type="ECO:0000256" key="2">
    <source>
        <dbReference type="ARBA" id="ARBA00022692"/>
    </source>
</evidence>
<keyword evidence="3 6" id="KW-1133">Transmembrane helix</keyword>
<feature type="transmembrane region" description="Helical" evidence="6">
    <location>
        <begin position="268"/>
        <end position="286"/>
    </location>
</feature>
<evidence type="ECO:0000313" key="9">
    <source>
        <dbReference type="Proteomes" id="UP001082899"/>
    </source>
</evidence>
<dbReference type="Pfam" id="PF07690">
    <property type="entry name" value="MFS_1"/>
    <property type="match status" value="2"/>
</dbReference>
<proteinExistence type="predicted"/>
<dbReference type="InterPro" id="IPR036259">
    <property type="entry name" value="MFS_trans_sf"/>
</dbReference>
<feature type="region of interest" description="Disordered" evidence="5">
    <location>
        <begin position="415"/>
        <end position="441"/>
    </location>
</feature>
<evidence type="ECO:0000313" key="8">
    <source>
        <dbReference type="EMBL" id="MCY0387031.1"/>
    </source>
</evidence>
<feature type="transmembrane region" description="Helical" evidence="6">
    <location>
        <begin position="184"/>
        <end position="201"/>
    </location>
</feature>
<feature type="transmembrane region" description="Helical" evidence="6">
    <location>
        <begin position="298"/>
        <end position="317"/>
    </location>
</feature>
<dbReference type="InterPro" id="IPR020846">
    <property type="entry name" value="MFS_dom"/>
</dbReference>
<dbReference type="Gene3D" id="1.20.1250.20">
    <property type="entry name" value="MFS general substrate transporter like domains"/>
    <property type="match status" value="2"/>
</dbReference>
<dbReference type="RefSeq" id="WP_267846727.1">
    <property type="nucleotide sequence ID" value="NZ_JAPMXC010000001.1"/>
</dbReference>
<feature type="transmembrane region" description="Helical" evidence="6">
    <location>
        <begin position="227"/>
        <end position="248"/>
    </location>
</feature>
<feature type="transmembrane region" description="Helical" evidence="6">
    <location>
        <begin position="323"/>
        <end position="344"/>
    </location>
</feature>
<gene>
    <name evidence="8" type="ORF">OVY01_07245</name>
</gene>
<feature type="transmembrane region" description="Helical" evidence="6">
    <location>
        <begin position="382"/>
        <end position="405"/>
    </location>
</feature>
<feature type="transmembrane region" description="Helical" evidence="6">
    <location>
        <begin position="67"/>
        <end position="90"/>
    </location>
</feature>